<evidence type="ECO:0000256" key="7">
    <source>
        <dbReference type="ARBA" id="ARBA00023136"/>
    </source>
</evidence>
<organism evidence="11">
    <name type="scientific">Vasticardium flavum</name>
    <dbReference type="NCBI Taxonomy" id="80826"/>
    <lineage>
        <taxon>Eukaryota</taxon>
        <taxon>Metazoa</taxon>
        <taxon>Spiralia</taxon>
        <taxon>Lophotrochozoa</taxon>
        <taxon>Mollusca</taxon>
        <taxon>Bivalvia</taxon>
        <taxon>Autobranchia</taxon>
        <taxon>Heteroconchia</taxon>
        <taxon>Euheterodonta</taxon>
        <taxon>Imparidentia</taxon>
        <taxon>Neoheterodontei</taxon>
        <taxon>Cardiida</taxon>
        <taxon>Cardioidea</taxon>
        <taxon>Cardiidae</taxon>
        <taxon>Trachycardiinae</taxon>
        <taxon>Vasticardium</taxon>
    </lineage>
</organism>
<dbReference type="GO" id="GO:0004129">
    <property type="term" value="F:cytochrome-c oxidase activity"/>
    <property type="evidence" value="ECO:0007669"/>
    <property type="project" value="InterPro"/>
</dbReference>
<dbReference type="GO" id="GO:0006123">
    <property type="term" value="P:mitochondrial electron transport, cytochrome c to oxygen"/>
    <property type="evidence" value="ECO:0007669"/>
    <property type="project" value="TreeGrafter"/>
</dbReference>
<evidence type="ECO:0000256" key="6">
    <source>
        <dbReference type="ARBA" id="ARBA00022989"/>
    </source>
</evidence>
<protein>
    <recommendedName>
        <fullName evidence="3 8">Cytochrome c oxidase subunit 3</fullName>
    </recommendedName>
</protein>
<feature type="transmembrane region" description="Helical" evidence="9">
    <location>
        <begin position="140"/>
        <end position="160"/>
    </location>
</feature>
<feature type="transmembrane region" description="Helical" evidence="9">
    <location>
        <begin position="181"/>
        <end position="201"/>
    </location>
</feature>
<dbReference type="SUPFAM" id="SSF81452">
    <property type="entry name" value="Cytochrome c oxidase subunit III-like"/>
    <property type="match status" value="1"/>
</dbReference>
<keyword evidence="4 8" id="KW-0812">Transmembrane</keyword>
<feature type="transmembrane region" description="Helical" evidence="9">
    <location>
        <begin position="21"/>
        <end position="47"/>
    </location>
</feature>
<evidence type="ECO:0000256" key="5">
    <source>
        <dbReference type="ARBA" id="ARBA00022967"/>
    </source>
</evidence>
<keyword evidence="8 11" id="KW-0496">Mitochondrion</keyword>
<dbReference type="Pfam" id="PF00510">
    <property type="entry name" value="COX3"/>
    <property type="match status" value="1"/>
</dbReference>
<dbReference type="InterPro" id="IPR013833">
    <property type="entry name" value="Cyt_c_oxidase_su3_a-hlx"/>
</dbReference>
<dbReference type="Gene3D" id="1.20.120.80">
    <property type="entry name" value="Cytochrome c oxidase, subunit III, four-helix bundle"/>
    <property type="match status" value="1"/>
</dbReference>
<dbReference type="EMBL" id="MK783266">
    <property type="protein sequence ID" value="QDP14184.1"/>
    <property type="molecule type" value="Genomic_DNA"/>
</dbReference>
<name>A0A516IDI3_9BIVA</name>
<sequence length="287" mass="32983">MGNNFNVLLKKRQMFSQGLSGYPILSSSYWPILISMWVVWTVSWLVVFMHFKISGFSFLCILLGVFNLGRTMVNWFSDVISEGRRGLHTRLVVRGMKVGMGLFILSEGAFFLSFFWAFLHACWGSLSMNLSFPPKGIKCLSPWGVPFLNSFLLVGSGLTVTYAHKAAKSVDMKWKKENEDLISGLSMTVLLGATFLMLQMYEYWWLSFSMNDGVYGSCFYIMTGFHGMHVVAGTIWLSVCLGRAISGHFQYRYRHVGMQFAIWYWHFVDVVWLGLYFVVYINGSIWY</sequence>
<dbReference type="GO" id="GO:0016020">
    <property type="term" value="C:membrane"/>
    <property type="evidence" value="ECO:0007669"/>
    <property type="project" value="UniProtKB-SubCell"/>
</dbReference>
<dbReference type="PANTHER" id="PTHR11403:SF7">
    <property type="entry name" value="CYTOCHROME C OXIDASE SUBUNIT 3"/>
    <property type="match status" value="1"/>
</dbReference>
<dbReference type="InterPro" id="IPR024791">
    <property type="entry name" value="Cyt_c/ubiquinol_Oxase_su3"/>
</dbReference>
<evidence type="ECO:0000256" key="1">
    <source>
        <dbReference type="ARBA" id="ARBA00004141"/>
    </source>
</evidence>
<dbReference type="Gene3D" id="1.10.287.70">
    <property type="match status" value="1"/>
</dbReference>
<reference evidence="11" key="1">
    <citation type="journal article" date="2019" name="Mitochondrial DNA Part B Resour">
        <title>Complete mitochondrial genome of Trachycardium flavum (Linnaeus, 1758).</title>
        <authorList>
            <person name="Pu L."/>
            <person name="Liu H."/>
            <person name="Yang M."/>
            <person name="Wang G."/>
            <person name="Xia G."/>
            <person name="Shen M."/>
            <person name="Li B."/>
        </authorList>
    </citation>
    <scope>NUCLEOTIDE SEQUENCE</scope>
</reference>
<geneLocation type="mitochondrion" evidence="11"/>
<dbReference type="InterPro" id="IPR000298">
    <property type="entry name" value="Cyt_c_oxidase-like_su3"/>
</dbReference>
<evidence type="ECO:0000256" key="8">
    <source>
        <dbReference type="RuleBase" id="RU003375"/>
    </source>
</evidence>
<evidence type="ECO:0000259" key="10">
    <source>
        <dbReference type="PROSITE" id="PS50253"/>
    </source>
</evidence>
<dbReference type="InterPro" id="IPR033945">
    <property type="entry name" value="Cyt_c_oxase_su3_dom"/>
</dbReference>
<keyword evidence="5" id="KW-1278">Translocase</keyword>
<gene>
    <name evidence="11" type="primary">COX3</name>
</gene>
<dbReference type="PANTHER" id="PTHR11403">
    <property type="entry name" value="CYTOCHROME C OXIDASE SUBUNIT III"/>
    <property type="match status" value="1"/>
</dbReference>
<dbReference type="GO" id="GO:0005739">
    <property type="term" value="C:mitochondrion"/>
    <property type="evidence" value="ECO:0007669"/>
    <property type="project" value="TreeGrafter"/>
</dbReference>
<feature type="transmembrane region" description="Helical" evidence="9">
    <location>
        <begin position="53"/>
        <end position="77"/>
    </location>
</feature>
<comment type="function">
    <text evidence="8">Component of the cytochrome c oxidase, the last enzyme in the mitochondrial electron transport chain which drives oxidative phosphorylation. The respiratory chain contains 3 multisubunit complexes succinate dehydrogenase (complex II, CII), ubiquinol-cytochrome c oxidoreductase (cytochrome b-c1 complex, complex III, CIII) and cytochrome c oxidase (complex IV, CIV), that cooperate to transfer electrons derived from NADH and succinate to molecular oxygen, creating an electrochemical gradient over the inner membrane that drives transmembrane transport and the ATP synthase. Cytochrome c oxidase is the component of the respiratory chain that catalyzes the reduction of oxygen to water. Electrons originating from reduced cytochrome c in the intermembrane space (IMS) are transferred via the dinuclear copper A center (CU(A)) of subunit 2 and heme A of subunit 1 to the active site in subunit 1, a binuclear center (BNC) formed by heme A3 and copper B (CU(B)). The BNC reduces molecular oxygen to 2 water molecules using 4 electrons from cytochrome c in the IMS and 4 protons from the mitochondrial matrix.</text>
</comment>
<dbReference type="CDD" id="cd01665">
    <property type="entry name" value="Cyt_c_Oxidase_III"/>
    <property type="match status" value="1"/>
</dbReference>
<evidence type="ECO:0000256" key="2">
    <source>
        <dbReference type="ARBA" id="ARBA00010581"/>
    </source>
</evidence>
<evidence type="ECO:0000256" key="3">
    <source>
        <dbReference type="ARBA" id="ARBA00015944"/>
    </source>
</evidence>
<evidence type="ECO:0000256" key="4">
    <source>
        <dbReference type="ARBA" id="ARBA00022692"/>
    </source>
</evidence>
<keyword evidence="6 9" id="KW-1133">Transmembrane helix</keyword>
<accession>A0A516IDI3</accession>
<proteinExistence type="inferred from homology"/>
<feature type="transmembrane region" description="Helical" evidence="9">
    <location>
        <begin position="262"/>
        <end position="281"/>
    </location>
</feature>
<dbReference type="PROSITE" id="PS50253">
    <property type="entry name" value="COX3"/>
    <property type="match status" value="1"/>
</dbReference>
<feature type="domain" description="Heme-copper oxidase subunit III family profile" evidence="10">
    <location>
        <begin position="18"/>
        <end position="284"/>
    </location>
</feature>
<keyword evidence="7 9" id="KW-0472">Membrane</keyword>
<dbReference type="InterPro" id="IPR035973">
    <property type="entry name" value="Cyt_c_oxidase_su3-like_sf"/>
</dbReference>
<feature type="transmembrane region" description="Helical" evidence="9">
    <location>
        <begin position="213"/>
        <end position="241"/>
    </location>
</feature>
<comment type="subcellular location">
    <subcellularLocation>
        <location evidence="1">Membrane</location>
        <topology evidence="1">Multi-pass membrane protein</topology>
    </subcellularLocation>
</comment>
<comment type="similarity">
    <text evidence="2 8">Belongs to the cytochrome c oxidase subunit 3 family.</text>
</comment>
<evidence type="ECO:0000313" key="11">
    <source>
        <dbReference type="EMBL" id="QDP14184.1"/>
    </source>
</evidence>
<dbReference type="AlphaFoldDB" id="A0A516IDI3"/>
<feature type="transmembrane region" description="Helical" evidence="9">
    <location>
        <begin position="98"/>
        <end position="120"/>
    </location>
</feature>
<evidence type="ECO:0000256" key="9">
    <source>
        <dbReference type="SAM" id="Phobius"/>
    </source>
</evidence>